<gene>
    <name evidence="1" type="ORF">GA0061101_11422</name>
</gene>
<accession>A0A1C3WN87</accession>
<dbReference type="GO" id="GO:0022900">
    <property type="term" value="P:electron transport chain"/>
    <property type="evidence" value="ECO:0007669"/>
    <property type="project" value="InterPro"/>
</dbReference>
<dbReference type="AlphaFoldDB" id="A0A1C3WN87"/>
<protein>
    <submittedName>
        <fullName evidence="1">Cytochrome C</fullName>
    </submittedName>
</protein>
<dbReference type="SUPFAM" id="SSF47175">
    <property type="entry name" value="Cytochromes"/>
    <property type="match status" value="1"/>
</dbReference>
<dbReference type="GO" id="GO:0009055">
    <property type="term" value="F:electron transfer activity"/>
    <property type="evidence" value="ECO:0007669"/>
    <property type="project" value="InterPro"/>
</dbReference>
<dbReference type="GO" id="GO:0005506">
    <property type="term" value="F:iron ion binding"/>
    <property type="evidence" value="ECO:0007669"/>
    <property type="project" value="InterPro"/>
</dbReference>
<dbReference type="Gene3D" id="1.20.120.10">
    <property type="entry name" value="Cytochrome c/b562"/>
    <property type="match status" value="1"/>
</dbReference>
<dbReference type="PROSITE" id="PS51009">
    <property type="entry name" value="CYTCII"/>
    <property type="match status" value="1"/>
</dbReference>
<name>A0A1C3WN87_9HYPH</name>
<dbReference type="EMBL" id="FMAF01000014">
    <property type="protein sequence ID" value="SCB41552.1"/>
    <property type="molecule type" value="Genomic_DNA"/>
</dbReference>
<sequence length="131" mass="13859">MTKSQKSFSKLNRYICAGLVLAVLAVPAVAASLKSIMGSMGDNTTSAKAVLANFDGKAAEQVLRRYAADAEAADAMFTNPGSAKEKDLHARFSKMAMIANTASQQAQDKASFRKAFAAVATECKSCHATYK</sequence>
<evidence type="ECO:0000313" key="2">
    <source>
        <dbReference type="Proteomes" id="UP000199205"/>
    </source>
</evidence>
<evidence type="ECO:0000313" key="1">
    <source>
        <dbReference type="EMBL" id="SCB41552.1"/>
    </source>
</evidence>
<dbReference type="InterPro" id="IPR010980">
    <property type="entry name" value="Cyt_c/b562"/>
</dbReference>
<proteinExistence type="predicted"/>
<dbReference type="Proteomes" id="UP000199205">
    <property type="component" value="Unassembled WGS sequence"/>
</dbReference>
<organism evidence="1 2">
    <name type="scientific">Rhizobium lusitanum</name>
    <dbReference type="NCBI Taxonomy" id="293958"/>
    <lineage>
        <taxon>Bacteria</taxon>
        <taxon>Pseudomonadati</taxon>
        <taxon>Pseudomonadota</taxon>
        <taxon>Alphaproteobacteria</taxon>
        <taxon>Hyphomicrobiales</taxon>
        <taxon>Rhizobiaceae</taxon>
        <taxon>Rhizobium/Agrobacterium group</taxon>
        <taxon>Rhizobium</taxon>
    </lineage>
</organism>
<reference evidence="2" key="1">
    <citation type="submission" date="2016-08" db="EMBL/GenBank/DDBJ databases">
        <authorList>
            <person name="Varghese N."/>
            <person name="Submissions Spin"/>
        </authorList>
    </citation>
    <scope>NUCLEOTIDE SEQUENCE [LARGE SCALE GENOMIC DNA]</scope>
    <source>
        <strain evidence="2">P1-7</strain>
    </source>
</reference>
<dbReference type="GO" id="GO:0020037">
    <property type="term" value="F:heme binding"/>
    <property type="evidence" value="ECO:0007669"/>
    <property type="project" value="InterPro"/>
</dbReference>
<dbReference type="InterPro" id="IPR002321">
    <property type="entry name" value="Cyt_c_II"/>
</dbReference>